<accession>A0ABY5TVS1</accession>
<evidence type="ECO:0000313" key="3">
    <source>
        <dbReference type="Proteomes" id="UP001059819"/>
    </source>
</evidence>
<dbReference type="Proteomes" id="UP001059819">
    <property type="component" value="Chromosome"/>
</dbReference>
<keyword evidence="3" id="KW-1185">Reference proteome</keyword>
<dbReference type="InterPro" id="IPR022742">
    <property type="entry name" value="Hydrolase_4"/>
</dbReference>
<name>A0ABY5TVS1_9MOLU</name>
<reference evidence="2" key="1">
    <citation type="submission" date="2022-08" db="EMBL/GenBank/DDBJ databases">
        <title>Complete genome sequence of Mycoplasma cottewii type strain VIS.</title>
        <authorList>
            <person name="Spergser J."/>
        </authorList>
    </citation>
    <scope>NUCLEOTIDE SEQUENCE</scope>
    <source>
        <strain evidence="2">VIS</strain>
    </source>
</reference>
<dbReference type="RefSeq" id="WP_259429920.1">
    <property type="nucleotide sequence ID" value="NZ_CP103424.1"/>
</dbReference>
<gene>
    <name evidence="2" type="ORF">NX779_02860</name>
</gene>
<dbReference type="SUPFAM" id="SSF53474">
    <property type="entry name" value="alpha/beta-Hydrolases"/>
    <property type="match status" value="1"/>
</dbReference>
<evidence type="ECO:0000259" key="1">
    <source>
        <dbReference type="Pfam" id="PF12146"/>
    </source>
</evidence>
<dbReference type="EMBL" id="CP103424">
    <property type="protein sequence ID" value="UWD34732.1"/>
    <property type="molecule type" value="Genomic_DNA"/>
</dbReference>
<sequence>MKSNQLINNFQIQSVDGSEIKTYLWNDTKKPKAVIHLIATGTESVKSYSEFAKRMNKQNIIVVCSEQRGFSKSKKDKNTQDDNVFFSYFNGWQLVVEDLKSVNNFIRKTYKHLPLYLVSHSLATVFAKAYAIKYSETIDGLIFSSFIEFNLASLLSNNLLLLLIELFSGKKYACHFKQISYLNNFTKVMKKYRNIENDDILEKYIDLSQDPLLTKTFSVSALRDVYKCMLFNSYVNNIKFIRQNLPILILANNNDYKTAQRYTKMSESLLKTLLKNDCFAHYVMFDNTKDKVFGTEANKELEDNINLFIDKYNKKYI</sequence>
<feature type="domain" description="Serine aminopeptidase S33" evidence="1">
    <location>
        <begin position="30"/>
        <end position="260"/>
    </location>
</feature>
<evidence type="ECO:0000313" key="2">
    <source>
        <dbReference type="EMBL" id="UWD34732.1"/>
    </source>
</evidence>
<dbReference type="Gene3D" id="3.40.50.1820">
    <property type="entry name" value="alpha/beta hydrolase"/>
    <property type="match status" value="1"/>
</dbReference>
<protein>
    <submittedName>
        <fullName evidence="2">Lysophospholipase</fullName>
    </submittedName>
</protein>
<organism evidence="2 3">
    <name type="scientific">Mycoplasma cottewii</name>
    <dbReference type="NCBI Taxonomy" id="51364"/>
    <lineage>
        <taxon>Bacteria</taxon>
        <taxon>Bacillati</taxon>
        <taxon>Mycoplasmatota</taxon>
        <taxon>Mollicutes</taxon>
        <taxon>Mycoplasmataceae</taxon>
        <taxon>Mycoplasma</taxon>
    </lineage>
</organism>
<dbReference type="Pfam" id="PF12146">
    <property type="entry name" value="Hydrolase_4"/>
    <property type="match status" value="1"/>
</dbReference>
<dbReference type="InterPro" id="IPR029058">
    <property type="entry name" value="AB_hydrolase_fold"/>
</dbReference>
<proteinExistence type="predicted"/>